<evidence type="ECO:0008006" key="3">
    <source>
        <dbReference type="Google" id="ProtNLM"/>
    </source>
</evidence>
<evidence type="ECO:0000313" key="1">
    <source>
        <dbReference type="EMBL" id="TDQ11998.1"/>
    </source>
</evidence>
<reference evidence="1 2" key="1">
    <citation type="submission" date="2019-03" db="EMBL/GenBank/DDBJ databases">
        <title>Genomic Encyclopedia of Archaeal and Bacterial Type Strains, Phase II (KMG-II): from individual species to whole genera.</title>
        <authorList>
            <person name="Goeker M."/>
        </authorList>
    </citation>
    <scope>NUCLEOTIDE SEQUENCE [LARGE SCALE GENOMIC DNA]</scope>
    <source>
        <strain evidence="1 2">DSM 19035</strain>
    </source>
</reference>
<keyword evidence="2" id="KW-1185">Reference proteome</keyword>
<comment type="caution">
    <text evidence="1">The sequence shown here is derived from an EMBL/GenBank/DDBJ whole genome shotgun (WGS) entry which is preliminary data.</text>
</comment>
<dbReference type="Proteomes" id="UP000295620">
    <property type="component" value="Unassembled WGS sequence"/>
</dbReference>
<protein>
    <recommendedName>
        <fullName evidence="3">Lipopolysaccharide biosynthesis protein</fullName>
    </recommendedName>
</protein>
<dbReference type="RefSeq" id="WP_133575026.1">
    <property type="nucleotide sequence ID" value="NZ_SNYC01000003.1"/>
</dbReference>
<sequence length="327" mass="38670">MTDYTTALKDKLHGKKVLFIGAKFYYFNEEIISKMKKYGAEVTFYYERNVSLKYGIAKNIFPKYAAVLEDTHYKNIIKDVHGKPFDYLFVIRGYKMESWFIEELKRQSPGLKTIMYQWDSIYNWECDYRYLIPDFDVTKTFDYKDAADLGLEYVPTFHTDEFKTAATQKPIYDLFFFGGYSYTRYEFVKRFNAYAKERNIKLKIHLAISLKYYLRERLSGNKLDLKLLALRQLNKQEYFSLFNKSNIIVDYTNPAQTGITMRTLDALGAGKKVLTSNEYIKKEPGYNPEQVATFDPANIHIDSEFLSHQTFPAQDYSIERWLNSIFD</sequence>
<evidence type="ECO:0000313" key="2">
    <source>
        <dbReference type="Proteomes" id="UP000295620"/>
    </source>
</evidence>
<accession>A0A4R6T2P6</accession>
<organism evidence="1 2">
    <name type="scientific">Pedobacter metabolipauper</name>
    <dbReference type="NCBI Taxonomy" id="425513"/>
    <lineage>
        <taxon>Bacteria</taxon>
        <taxon>Pseudomonadati</taxon>
        <taxon>Bacteroidota</taxon>
        <taxon>Sphingobacteriia</taxon>
        <taxon>Sphingobacteriales</taxon>
        <taxon>Sphingobacteriaceae</taxon>
        <taxon>Pedobacter</taxon>
    </lineage>
</organism>
<proteinExistence type="predicted"/>
<dbReference type="EMBL" id="SNYC01000003">
    <property type="protein sequence ID" value="TDQ11998.1"/>
    <property type="molecule type" value="Genomic_DNA"/>
</dbReference>
<dbReference type="OrthoDB" id="3251881at2"/>
<name>A0A4R6T2P6_9SPHI</name>
<gene>
    <name evidence="1" type="ORF">ATK78_1128</name>
</gene>
<dbReference type="AlphaFoldDB" id="A0A4R6T2P6"/>